<comment type="caution">
    <text evidence="2">The sequence shown here is derived from an EMBL/GenBank/DDBJ whole genome shotgun (WGS) entry which is preliminary data.</text>
</comment>
<dbReference type="InterPro" id="IPR036410">
    <property type="entry name" value="HSP_DnaJ_Cys-rich_dom_sf"/>
</dbReference>
<proteinExistence type="predicted"/>
<keyword evidence="3" id="KW-1185">Reference proteome</keyword>
<name>A0A7J0FF44_9ERIC</name>
<evidence type="ECO:0000313" key="3">
    <source>
        <dbReference type="Proteomes" id="UP000585474"/>
    </source>
</evidence>
<evidence type="ECO:0000313" key="2">
    <source>
        <dbReference type="EMBL" id="GFY96799.1"/>
    </source>
</evidence>
<gene>
    <name evidence="2" type="ORF">Acr_11g0011050</name>
</gene>
<dbReference type="InterPro" id="IPR057453">
    <property type="entry name" value="BSD2_CRD"/>
</dbReference>
<accession>A0A7J0FF44</accession>
<reference evidence="2 3" key="1">
    <citation type="submission" date="2019-07" db="EMBL/GenBank/DDBJ databases">
        <title>De Novo Assembly of kiwifruit Actinidia rufa.</title>
        <authorList>
            <person name="Sugita-Konishi S."/>
            <person name="Sato K."/>
            <person name="Mori E."/>
            <person name="Abe Y."/>
            <person name="Kisaki G."/>
            <person name="Hamano K."/>
            <person name="Suezawa K."/>
            <person name="Otani M."/>
            <person name="Fukuda T."/>
            <person name="Manabe T."/>
            <person name="Gomi K."/>
            <person name="Tabuchi M."/>
            <person name="Akimitsu K."/>
            <person name="Kataoka I."/>
        </authorList>
    </citation>
    <scope>NUCLEOTIDE SEQUENCE [LARGE SCALE GENOMIC DNA]</scope>
    <source>
        <strain evidence="3">cv. Fuchu</strain>
    </source>
</reference>
<protein>
    <submittedName>
        <fullName evidence="2">DnaJ/Hsp40 cysteine-rich domain superfamily protein</fullName>
    </submittedName>
</protein>
<organism evidence="2 3">
    <name type="scientific">Actinidia rufa</name>
    <dbReference type="NCBI Taxonomy" id="165716"/>
    <lineage>
        <taxon>Eukaryota</taxon>
        <taxon>Viridiplantae</taxon>
        <taxon>Streptophyta</taxon>
        <taxon>Embryophyta</taxon>
        <taxon>Tracheophyta</taxon>
        <taxon>Spermatophyta</taxon>
        <taxon>Magnoliopsida</taxon>
        <taxon>eudicotyledons</taxon>
        <taxon>Gunneridae</taxon>
        <taxon>Pentapetalae</taxon>
        <taxon>asterids</taxon>
        <taxon>Ericales</taxon>
        <taxon>Actinidiaceae</taxon>
        <taxon>Actinidia</taxon>
    </lineage>
</organism>
<dbReference type="Proteomes" id="UP000585474">
    <property type="component" value="Unassembled WGS sequence"/>
</dbReference>
<dbReference type="SUPFAM" id="SSF57938">
    <property type="entry name" value="DnaJ/Hsp40 cysteine-rich domain"/>
    <property type="match status" value="1"/>
</dbReference>
<dbReference type="PANTHER" id="PTHR15852">
    <property type="entry name" value="PLASTID TRANSCRIPTIONALLY ACTIVE PROTEIN"/>
    <property type="match status" value="1"/>
</dbReference>
<feature type="domain" description="BSD2 cysteine rich" evidence="1">
    <location>
        <begin position="86"/>
        <end position="147"/>
    </location>
</feature>
<dbReference type="PANTHER" id="PTHR15852:SF66">
    <property type="entry name" value="OS09G0423700 PROTEIN"/>
    <property type="match status" value="1"/>
</dbReference>
<dbReference type="AlphaFoldDB" id="A0A7J0FF44"/>
<dbReference type="OrthoDB" id="535916at2759"/>
<sequence>MVPGGCWWDGSENGFHMQSGEEMREVEGVFSSIQSARQSDAYLLVVHSLCGVDHESVENSNVSQLWGISARVRWTGLWSPLQPKPIACSSCNSNGHVECKWCRGTGFFILGDNMLCQVPSRNTSCVICAGKGSTYCADCKGTGFRAKWLEEPPSISK</sequence>
<dbReference type="Pfam" id="PF25436">
    <property type="entry name" value="BSD2_CRD"/>
    <property type="match status" value="1"/>
</dbReference>
<dbReference type="EMBL" id="BJWL01000011">
    <property type="protein sequence ID" value="GFY96799.1"/>
    <property type="molecule type" value="Genomic_DNA"/>
</dbReference>
<evidence type="ECO:0000259" key="1">
    <source>
        <dbReference type="Pfam" id="PF25436"/>
    </source>
</evidence>